<dbReference type="OrthoDB" id="412788at2759"/>
<dbReference type="GO" id="GO:0016491">
    <property type="term" value="F:oxidoreductase activity"/>
    <property type="evidence" value="ECO:0007669"/>
    <property type="project" value="InterPro"/>
</dbReference>
<keyword evidence="3" id="KW-1185">Reference proteome</keyword>
<protein>
    <recommendedName>
        <fullName evidence="4">Methyltransferase</fullName>
    </recommendedName>
</protein>
<dbReference type="AlphaFoldDB" id="A0A067MFM7"/>
<dbReference type="HOGENOM" id="CLU_042688_2_0_1"/>
<evidence type="ECO:0000313" key="2">
    <source>
        <dbReference type="EMBL" id="KDQ10351.1"/>
    </source>
</evidence>
<dbReference type="EMBL" id="KL198068">
    <property type="protein sequence ID" value="KDQ10351.1"/>
    <property type="molecule type" value="Genomic_DNA"/>
</dbReference>
<proteinExistence type="inferred from homology"/>
<sequence length="281" mass="31731">MTTTGTAAPALASGDVPTKLKFFLPDPSGEPAYIYLKIDVPPGKPRRNSVDDIHDVVVHNARGLEGTFTLEANGFEFAKHTSAETEFADEEAITTRYYAEMEELVRKRTGAKRVLIWDHVIRGNWEGMGPDVQRPLDRIHVDQTYAAGPFIARRFLGEEAEDLLKGRFRIMNVWRPIGAPVYHTPLALADWRTFSLDDLVPVRLIFQGSESDVFNVRYNENVKWYYLKEHAPSEVTLFKCFDSSTDHGDARLCPHGSFHDAGSPPDAPQRRSIEVRALVFD</sequence>
<evidence type="ECO:0008006" key="4">
    <source>
        <dbReference type="Google" id="ProtNLM"/>
    </source>
</evidence>
<organism evidence="2 3">
    <name type="scientific">Botryobasidium botryosum (strain FD-172 SS1)</name>
    <dbReference type="NCBI Taxonomy" id="930990"/>
    <lineage>
        <taxon>Eukaryota</taxon>
        <taxon>Fungi</taxon>
        <taxon>Dikarya</taxon>
        <taxon>Basidiomycota</taxon>
        <taxon>Agaricomycotina</taxon>
        <taxon>Agaricomycetes</taxon>
        <taxon>Cantharellales</taxon>
        <taxon>Botryobasidiaceae</taxon>
        <taxon>Botryobasidium</taxon>
    </lineage>
</organism>
<reference evidence="3" key="1">
    <citation type="journal article" date="2014" name="Proc. Natl. Acad. Sci. U.S.A.">
        <title>Extensive sampling of basidiomycete genomes demonstrates inadequacy of the white-rot/brown-rot paradigm for wood decay fungi.</title>
        <authorList>
            <person name="Riley R."/>
            <person name="Salamov A.A."/>
            <person name="Brown D.W."/>
            <person name="Nagy L.G."/>
            <person name="Floudas D."/>
            <person name="Held B.W."/>
            <person name="Levasseur A."/>
            <person name="Lombard V."/>
            <person name="Morin E."/>
            <person name="Otillar R."/>
            <person name="Lindquist E.A."/>
            <person name="Sun H."/>
            <person name="LaButti K.M."/>
            <person name="Schmutz J."/>
            <person name="Jabbour D."/>
            <person name="Luo H."/>
            <person name="Baker S.E."/>
            <person name="Pisabarro A.G."/>
            <person name="Walton J.D."/>
            <person name="Blanchette R.A."/>
            <person name="Henrissat B."/>
            <person name="Martin F."/>
            <person name="Cullen D."/>
            <person name="Hibbett D.S."/>
            <person name="Grigoriev I.V."/>
        </authorList>
    </citation>
    <scope>NUCLEOTIDE SEQUENCE [LARGE SCALE GENOMIC DNA]</scope>
    <source>
        <strain evidence="3">FD-172 SS1</strain>
    </source>
</reference>
<dbReference type="InParanoid" id="A0A067MFM7"/>
<gene>
    <name evidence="2" type="ORF">BOTBODRAFT_47050</name>
</gene>
<dbReference type="InterPro" id="IPR044053">
    <property type="entry name" value="AsaB-like"/>
</dbReference>
<accession>A0A067MFM7</accession>
<evidence type="ECO:0000313" key="3">
    <source>
        <dbReference type="Proteomes" id="UP000027195"/>
    </source>
</evidence>
<dbReference type="PANTHER" id="PTHR34598">
    <property type="entry name" value="BLL6449 PROTEIN"/>
    <property type="match status" value="1"/>
</dbReference>
<evidence type="ECO:0000256" key="1">
    <source>
        <dbReference type="ARBA" id="ARBA00023604"/>
    </source>
</evidence>
<dbReference type="Proteomes" id="UP000027195">
    <property type="component" value="Unassembled WGS sequence"/>
</dbReference>
<dbReference type="STRING" id="930990.A0A067MFM7"/>
<name>A0A067MFM7_BOTB1</name>
<dbReference type="PANTHER" id="PTHR34598:SF3">
    <property type="entry name" value="OXIDOREDUCTASE AN1597"/>
    <property type="match status" value="1"/>
</dbReference>
<dbReference type="NCBIfam" id="NF041278">
    <property type="entry name" value="CmcJ_NvfI_EfuI"/>
    <property type="match status" value="1"/>
</dbReference>
<comment type="similarity">
    <text evidence="1">Belongs to the asaB hydroxylase/desaturase family.</text>
</comment>